<keyword evidence="2" id="KW-1185">Reference proteome</keyword>
<dbReference type="Proteomes" id="UP000604117">
    <property type="component" value="Unassembled WGS sequence"/>
</dbReference>
<dbReference type="Gene3D" id="1.20.90.10">
    <property type="entry name" value="Phospholipase A2 domain"/>
    <property type="match status" value="1"/>
</dbReference>
<accession>A0ABQ4CX91</accession>
<gene>
    <name evidence="1" type="ORF">Asi02nite_54220</name>
</gene>
<organism evidence="1 2">
    <name type="scientific">Asanoa siamensis</name>
    <dbReference type="NCBI Taxonomy" id="926357"/>
    <lineage>
        <taxon>Bacteria</taxon>
        <taxon>Bacillati</taxon>
        <taxon>Actinomycetota</taxon>
        <taxon>Actinomycetes</taxon>
        <taxon>Micromonosporales</taxon>
        <taxon>Micromonosporaceae</taxon>
        <taxon>Asanoa</taxon>
    </lineage>
</organism>
<reference evidence="1 2" key="1">
    <citation type="submission" date="2021-01" db="EMBL/GenBank/DDBJ databases">
        <title>Whole genome shotgun sequence of Asanoa siamensis NBRC 107932.</title>
        <authorList>
            <person name="Komaki H."/>
            <person name="Tamura T."/>
        </authorList>
    </citation>
    <scope>NUCLEOTIDE SEQUENCE [LARGE SCALE GENOMIC DNA]</scope>
    <source>
        <strain evidence="1 2">NBRC 107932</strain>
    </source>
</reference>
<dbReference type="InterPro" id="IPR036444">
    <property type="entry name" value="PLipase_A2_dom_sf"/>
</dbReference>
<name>A0ABQ4CX91_9ACTN</name>
<proteinExistence type="predicted"/>
<sequence length="92" mass="10163">MFEPPYRPARRLWITSAAAEGPHSAAPPAFYEDLKRVCATYGSGWKPICDGLAWTYYQAVKTFGKVAVSQADLDKACAQVAELRRQEALARA</sequence>
<dbReference type="EMBL" id="BONE01000050">
    <property type="protein sequence ID" value="GIF75904.1"/>
    <property type="molecule type" value="Genomic_DNA"/>
</dbReference>
<comment type="caution">
    <text evidence="1">The sequence shown here is derived from an EMBL/GenBank/DDBJ whole genome shotgun (WGS) entry which is preliminary data.</text>
</comment>
<evidence type="ECO:0000313" key="1">
    <source>
        <dbReference type="EMBL" id="GIF75904.1"/>
    </source>
</evidence>
<dbReference type="SUPFAM" id="SSF48619">
    <property type="entry name" value="Phospholipase A2, PLA2"/>
    <property type="match status" value="1"/>
</dbReference>
<dbReference type="RefSeq" id="WP_203716745.1">
    <property type="nucleotide sequence ID" value="NZ_BONE01000050.1"/>
</dbReference>
<evidence type="ECO:0000313" key="2">
    <source>
        <dbReference type="Proteomes" id="UP000604117"/>
    </source>
</evidence>
<protein>
    <submittedName>
        <fullName evidence="1">Uncharacterized protein</fullName>
    </submittedName>
</protein>